<keyword evidence="5 7" id="KW-0687">Ribonucleoprotein</keyword>
<dbReference type="Pfam" id="PF00297">
    <property type="entry name" value="Ribosomal_L3"/>
    <property type="match status" value="1"/>
</dbReference>
<dbReference type="InterPro" id="IPR009000">
    <property type="entry name" value="Transl_B-barrel_sf"/>
</dbReference>
<dbReference type="InterPro" id="IPR019927">
    <property type="entry name" value="Ribosomal_uL3_bac/org-type"/>
</dbReference>
<comment type="function">
    <text evidence="7">One of the primary rRNA binding proteins, it binds directly near the 3'-end of the 23S rRNA, where it nucleates assembly of the 50S subunit.</text>
</comment>
<evidence type="ECO:0000256" key="3">
    <source>
        <dbReference type="ARBA" id="ARBA00022884"/>
    </source>
</evidence>
<evidence type="ECO:0000256" key="1">
    <source>
        <dbReference type="ARBA" id="ARBA00006540"/>
    </source>
</evidence>
<protein>
    <recommendedName>
        <fullName evidence="6 7">Large ribosomal subunit protein uL3</fullName>
    </recommendedName>
</protein>
<proteinExistence type="inferred from homology"/>
<keyword evidence="2 7" id="KW-0699">rRNA-binding</keyword>
<sequence length="198" mass="21346">MTQIFSRSGDAIPATVIQAGPCVVVQKKTRDKDGYDAVQLGLVEFIKPQRVNKPKTGHFKKAGVAPGRFLREIRSETGGETKVGDKVLVDQFRVGEKVSVTGISKGKGFAGGVKRHHFRGGGRTHGSMFHRAPGSIGGSSFPARVWPGARMPGHMGTDRVTVRNLEVVHIDAEENLLLVRGAVPGAVGRYLVVKKTRQ</sequence>
<reference evidence="8" key="1">
    <citation type="journal article" date="2015" name="ISME J.">
        <title>Aquifer environment selects for microbial species cohorts in sediment and groundwater.</title>
        <authorList>
            <person name="Hug L.A."/>
            <person name="Thomas B.C."/>
            <person name="Brown C.T."/>
            <person name="Frischkorn K.R."/>
            <person name="Williams K.H."/>
            <person name="Tringe S.G."/>
            <person name="Banfield J.F."/>
        </authorList>
    </citation>
    <scope>NUCLEOTIDE SEQUENCE</scope>
</reference>
<name>A0A0H4T9F1_9BACT</name>
<dbReference type="PANTHER" id="PTHR11229">
    <property type="entry name" value="50S RIBOSOMAL PROTEIN L3"/>
    <property type="match status" value="1"/>
</dbReference>
<dbReference type="SUPFAM" id="SSF50447">
    <property type="entry name" value="Translation proteins"/>
    <property type="match status" value="1"/>
</dbReference>
<accession>A0A0H4T9F1</accession>
<dbReference type="Gene3D" id="2.40.30.10">
    <property type="entry name" value="Translation factors"/>
    <property type="match status" value="1"/>
</dbReference>
<evidence type="ECO:0000313" key="8">
    <source>
        <dbReference type="EMBL" id="AKQ03390.1"/>
    </source>
</evidence>
<dbReference type="EMBL" id="KT007012">
    <property type="protein sequence ID" value="AKQ03390.1"/>
    <property type="molecule type" value="Genomic_DNA"/>
</dbReference>
<dbReference type="FunFam" id="2.40.30.10:FF:000004">
    <property type="entry name" value="50S ribosomal protein L3"/>
    <property type="match status" value="1"/>
</dbReference>
<dbReference type="Gene3D" id="3.30.160.810">
    <property type="match status" value="1"/>
</dbReference>
<organism evidence="8">
    <name type="scientific">uncultured Acidobacteria bacterium Rifle_16ft_4_minimus_37967</name>
    <dbReference type="NCBI Taxonomy" id="1665087"/>
    <lineage>
        <taxon>Bacteria</taxon>
        <taxon>Pseudomonadati</taxon>
        <taxon>Acidobacteriota</taxon>
        <taxon>environmental samples</taxon>
    </lineage>
</organism>
<gene>
    <name evidence="7" type="primary">rplC</name>
</gene>
<keyword evidence="4 7" id="KW-0689">Ribosomal protein</keyword>
<dbReference type="InterPro" id="IPR000597">
    <property type="entry name" value="Ribosomal_uL3"/>
</dbReference>
<dbReference type="GO" id="GO:0019843">
    <property type="term" value="F:rRNA binding"/>
    <property type="evidence" value="ECO:0007669"/>
    <property type="project" value="UniProtKB-UniRule"/>
</dbReference>
<dbReference type="AlphaFoldDB" id="A0A0H4T9F1"/>
<dbReference type="FunFam" id="3.30.160.810:FF:000001">
    <property type="entry name" value="50S ribosomal protein L3"/>
    <property type="match status" value="1"/>
</dbReference>
<dbReference type="GO" id="GO:0022625">
    <property type="term" value="C:cytosolic large ribosomal subunit"/>
    <property type="evidence" value="ECO:0007669"/>
    <property type="project" value="TreeGrafter"/>
</dbReference>
<dbReference type="NCBIfam" id="TIGR03625">
    <property type="entry name" value="L3_bact"/>
    <property type="match status" value="1"/>
</dbReference>
<comment type="subunit">
    <text evidence="7">Part of the 50S ribosomal subunit. Forms a cluster with proteins L14 and L19.</text>
</comment>
<dbReference type="GO" id="GO:0006412">
    <property type="term" value="P:translation"/>
    <property type="evidence" value="ECO:0007669"/>
    <property type="project" value="UniProtKB-UniRule"/>
</dbReference>
<evidence type="ECO:0000256" key="7">
    <source>
        <dbReference type="HAMAP-Rule" id="MF_01325"/>
    </source>
</evidence>
<dbReference type="HAMAP" id="MF_01325_B">
    <property type="entry name" value="Ribosomal_uL3_B"/>
    <property type="match status" value="1"/>
</dbReference>
<evidence type="ECO:0000256" key="4">
    <source>
        <dbReference type="ARBA" id="ARBA00022980"/>
    </source>
</evidence>
<dbReference type="PANTHER" id="PTHR11229:SF16">
    <property type="entry name" value="LARGE RIBOSOMAL SUBUNIT PROTEIN UL3C"/>
    <property type="match status" value="1"/>
</dbReference>
<keyword evidence="3 7" id="KW-0694">RNA-binding</keyword>
<evidence type="ECO:0000256" key="2">
    <source>
        <dbReference type="ARBA" id="ARBA00022730"/>
    </source>
</evidence>
<evidence type="ECO:0000256" key="5">
    <source>
        <dbReference type="ARBA" id="ARBA00023274"/>
    </source>
</evidence>
<comment type="similarity">
    <text evidence="1 7">Belongs to the universal ribosomal protein uL3 family.</text>
</comment>
<evidence type="ECO:0000256" key="6">
    <source>
        <dbReference type="ARBA" id="ARBA00035243"/>
    </source>
</evidence>
<dbReference type="GO" id="GO:0003735">
    <property type="term" value="F:structural constituent of ribosome"/>
    <property type="evidence" value="ECO:0007669"/>
    <property type="project" value="UniProtKB-UniRule"/>
</dbReference>